<proteinExistence type="predicted"/>
<name>C5KE93_PERM5</name>
<accession>C5KE93</accession>
<evidence type="ECO:0000313" key="2">
    <source>
        <dbReference type="EMBL" id="EER17200.1"/>
    </source>
</evidence>
<dbReference type="PROSITE" id="PS50192">
    <property type="entry name" value="T_SNARE"/>
    <property type="match status" value="1"/>
</dbReference>
<dbReference type="InterPro" id="IPR000727">
    <property type="entry name" value="T_SNARE_dom"/>
</dbReference>
<reference evidence="2 3" key="1">
    <citation type="submission" date="2008-07" db="EMBL/GenBank/DDBJ databases">
        <authorList>
            <person name="El-Sayed N."/>
            <person name="Caler E."/>
            <person name="Inman J."/>
            <person name="Amedeo P."/>
            <person name="Hass B."/>
            <person name="Wortman J."/>
        </authorList>
    </citation>
    <scope>NUCLEOTIDE SEQUENCE [LARGE SCALE GENOMIC DNA]</scope>
    <source>
        <strain evidence="3">ATCC 50983 / TXsc</strain>
    </source>
</reference>
<dbReference type="OrthoDB" id="364348at2759"/>
<feature type="domain" description="T-SNARE coiled-coil homology" evidence="1">
    <location>
        <begin position="1"/>
        <end position="40"/>
    </location>
</feature>
<organism evidence="3">
    <name type="scientific">Perkinsus marinus (strain ATCC 50983 / TXsc)</name>
    <dbReference type="NCBI Taxonomy" id="423536"/>
    <lineage>
        <taxon>Eukaryota</taxon>
        <taxon>Sar</taxon>
        <taxon>Alveolata</taxon>
        <taxon>Perkinsozoa</taxon>
        <taxon>Perkinsea</taxon>
        <taxon>Perkinsida</taxon>
        <taxon>Perkinsidae</taxon>
        <taxon>Perkinsus</taxon>
    </lineage>
</organism>
<sequence>MFRDLAVMVSDQGQQISSVENSVDTTVRDSKGEMTRFSLNYEYCPQRLFMSWRKLLDSDIASAIGPGV</sequence>
<evidence type="ECO:0000313" key="3">
    <source>
        <dbReference type="Proteomes" id="UP000007800"/>
    </source>
</evidence>
<dbReference type="InParanoid" id="C5KE93"/>
<dbReference type="Gene3D" id="1.20.5.110">
    <property type="match status" value="1"/>
</dbReference>
<dbReference type="GO" id="GO:0016020">
    <property type="term" value="C:membrane"/>
    <property type="evidence" value="ECO:0007669"/>
    <property type="project" value="InterPro"/>
</dbReference>
<dbReference type="GeneID" id="9053424"/>
<dbReference type="EMBL" id="GG672266">
    <property type="protein sequence ID" value="EER17200.1"/>
    <property type="molecule type" value="Genomic_DNA"/>
</dbReference>
<evidence type="ECO:0000259" key="1">
    <source>
        <dbReference type="PROSITE" id="PS50192"/>
    </source>
</evidence>
<dbReference type="Proteomes" id="UP000007800">
    <property type="component" value="Unassembled WGS sequence"/>
</dbReference>
<dbReference type="SUPFAM" id="SSF47661">
    <property type="entry name" value="t-snare proteins"/>
    <property type="match status" value="1"/>
</dbReference>
<gene>
    <name evidence="2" type="ORF">Pmar_PMAR021916</name>
</gene>
<dbReference type="AlphaFoldDB" id="C5KE93"/>
<protein>
    <recommendedName>
        <fullName evidence="1">t-SNARE coiled-coil homology domain-containing protein</fullName>
    </recommendedName>
</protein>
<dbReference type="GO" id="GO:0016192">
    <property type="term" value="P:vesicle-mediated transport"/>
    <property type="evidence" value="ECO:0007669"/>
    <property type="project" value="InterPro"/>
</dbReference>
<keyword evidence="3" id="KW-1185">Reference proteome</keyword>
<dbReference type="RefSeq" id="XP_002785404.1">
    <property type="nucleotide sequence ID" value="XM_002785358.1"/>
</dbReference>
<dbReference type="InterPro" id="IPR010989">
    <property type="entry name" value="SNARE"/>
</dbReference>